<dbReference type="OrthoDB" id="417208at2759"/>
<feature type="compositionally biased region" description="Acidic residues" evidence="6">
    <location>
        <begin position="145"/>
        <end position="162"/>
    </location>
</feature>
<evidence type="ECO:0000256" key="2">
    <source>
        <dbReference type="ARBA" id="ARBA00022490"/>
    </source>
</evidence>
<comment type="similarity">
    <text evidence="4">Belongs to the dynactin subunits 5/6 family. Dynactin subunit 5 subfamily.</text>
</comment>
<keyword evidence="3" id="KW-0206">Cytoskeleton</keyword>
<name>A0A9W6YU19_AMBMO</name>
<dbReference type="PANTHER" id="PTHR46126">
    <property type="entry name" value="DYNACTIN SUBUNIT 5"/>
    <property type="match status" value="1"/>
</dbReference>
<dbReference type="EMBL" id="BSXU01000646">
    <property type="protein sequence ID" value="GMG21385.1"/>
    <property type="molecule type" value="Genomic_DNA"/>
</dbReference>
<dbReference type="Gene3D" id="2.160.10.10">
    <property type="entry name" value="Hexapeptide repeat proteins"/>
    <property type="match status" value="1"/>
</dbReference>
<evidence type="ECO:0000256" key="4">
    <source>
        <dbReference type="ARBA" id="ARBA00034706"/>
    </source>
</evidence>
<keyword evidence="8" id="KW-1185">Reference proteome</keyword>
<dbReference type="PANTHER" id="PTHR46126:SF1">
    <property type="entry name" value="DYNACTIN SUBUNIT 5"/>
    <property type="match status" value="1"/>
</dbReference>
<accession>A0A9W6YU19</accession>
<dbReference type="Proteomes" id="UP001165063">
    <property type="component" value="Unassembled WGS sequence"/>
</dbReference>
<evidence type="ECO:0000313" key="7">
    <source>
        <dbReference type="EMBL" id="GMG21385.1"/>
    </source>
</evidence>
<keyword evidence="2" id="KW-0963">Cytoplasm</keyword>
<evidence type="ECO:0000256" key="3">
    <source>
        <dbReference type="ARBA" id="ARBA00023212"/>
    </source>
</evidence>
<dbReference type="Pfam" id="PF21711">
    <property type="entry name" value="DCTN5"/>
    <property type="match status" value="1"/>
</dbReference>
<proteinExistence type="inferred from homology"/>
<organism evidence="7 8">
    <name type="scientific">Ambrosiozyma monospora</name>
    <name type="common">Yeast</name>
    <name type="synonym">Endomycopsis monosporus</name>
    <dbReference type="NCBI Taxonomy" id="43982"/>
    <lineage>
        <taxon>Eukaryota</taxon>
        <taxon>Fungi</taxon>
        <taxon>Dikarya</taxon>
        <taxon>Ascomycota</taxon>
        <taxon>Saccharomycotina</taxon>
        <taxon>Pichiomycetes</taxon>
        <taxon>Pichiales</taxon>
        <taxon>Pichiaceae</taxon>
        <taxon>Ambrosiozyma</taxon>
    </lineage>
</organism>
<evidence type="ECO:0000313" key="8">
    <source>
        <dbReference type="Proteomes" id="UP001165063"/>
    </source>
</evidence>
<dbReference type="AlphaFoldDB" id="A0A9W6YU19"/>
<comment type="caution">
    <text evidence="7">The sequence shown here is derived from an EMBL/GenBank/DDBJ whole genome shotgun (WGS) entry which is preliminary data.</text>
</comment>
<feature type="region of interest" description="Disordered" evidence="6">
    <location>
        <begin position="142"/>
        <end position="162"/>
    </location>
</feature>
<comment type="subcellular location">
    <subcellularLocation>
        <location evidence="1">Cytoplasm</location>
        <location evidence="1">Cytoskeleton</location>
    </subcellularLocation>
</comment>
<evidence type="ECO:0000256" key="1">
    <source>
        <dbReference type="ARBA" id="ARBA00004245"/>
    </source>
</evidence>
<dbReference type="InterPro" id="IPR047125">
    <property type="entry name" value="DCTN5"/>
</dbReference>
<dbReference type="GO" id="GO:0005869">
    <property type="term" value="C:dynactin complex"/>
    <property type="evidence" value="ECO:0007669"/>
    <property type="project" value="TreeGrafter"/>
</dbReference>
<evidence type="ECO:0000256" key="6">
    <source>
        <dbReference type="SAM" id="MobiDB-lite"/>
    </source>
</evidence>
<evidence type="ECO:0000256" key="5">
    <source>
        <dbReference type="ARBA" id="ARBA00034865"/>
    </source>
</evidence>
<dbReference type="SUPFAM" id="SSF51161">
    <property type="entry name" value="Trimeric LpxA-like enzymes"/>
    <property type="match status" value="1"/>
</dbReference>
<sequence length="190" mass="20751">MSDPNWVETASGNRIHRTSRISGKKHIIIGGQTTIESHCKLSASTENQCSLSIGKCCYFNTGVELNAVSKHPKGIKIGPYCFIDKNTKVEDGVTIGNRVRIGAGCRIGKGAILHDCCVVEDGVHLFNGFVVAPFSIVRNKGKNVDDDDDDDDDDNDDNDGDTFDVLEVEELDPSVKICNEEFVKHKLLLG</sequence>
<dbReference type="InterPro" id="IPR011004">
    <property type="entry name" value="Trimer_LpxA-like_sf"/>
</dbReference>
<gene>
    <name evidence="7" type="ORF">Amon01_000195400</name>
</gene>
<reference evidence="7" key="1">
    <citation type="submission" date="2023-04" db="EMBL/GenBank/DDBJ databases">
        <title>Ambrosiozyma monospora NBRC 1965.</title>
        <authorList>
            <person name="Ichikawa N."/>
            <person name="Sato H."/>
            <person name="Tonouchi N."/>
        </authorList>
    </citation>
    <scope>NUCLEOTIDE SEQUENCE</scope>
    <source>
        <strain evidence="7">NBRC 1965</strain>
    </source>
</reference>
<protein>
    <recommendedName>
        <fullName evidence="5">Dynactin subunit 5</fullName>
    </recommendedName>
</protein>